<sequence length="150" mass="16861">MPKDIRRAAQDELPAVLDLIQRQFAYMDDRIDPPSSMYRLTVEGLTQTDVWVAGDPICACMVLTPVSDHLHLGKVAIEPAYRGQGLLEELVNRAEDVARELRLNTIQLESRIELKEVHRAFAKVGFQEVRTGAHDGYAKDTFIVMEKAVG</sequence>
<evidence type="ECO:0000313" key="5">
    <source>
        <dbReference type="Proteomes" id="UP000184074"/>
    </source>
</evidence>
<name>A0A1M5MC60_9RHOB</name>
<proteinExistence type="predicted"/>
<evidence type="ECO:0000256" key="2">
    <source>
        <dbReference type="ARBA" id="ARBA00023315"/>
    </source>
</evidence>
<dbReference type="Gene3D" id="3.40.630.30">
    <property type="match status" value="1"/>
</dbReference>
<dbReference type="InterPro" id="IPR016181">
    <property type="entry name" value="Acyl_CoA_acyltransferase"/>
</dbReference>
<keyword evidence="2" id="KW-0012">Acyltransferase</keyword>
<reference evidence="4 5" key="1">
    <citation type="submission" date="2016-11" db="EMBL/GenBank/DDBJ databases">
        <authorList>
            <person name="Jaros S."/>
            <person name="Januszkiewicz K."/>
            <person name="Wedrychowicz H."/>
        </authorList>
    </citation>
    <scope>NUCLEOTIDE SEQUENCE [LARGE SCALE GENOMIC DNA]</scope>
    <source>
        <strain evidence="4 5">DSM 28715</strain>
    </source>
</reference>
<feature type="domain" description="N-acetyltransferase" evidence="3">
    <location>
        <begin position="3"/>
        <end position="150"/>
    </location>
</feature>
<dbReference type="RefSeq" id="WP_072899384.1">
    <property type="nucleotide sequence ID" value="NZ_FQXB01000001.1"/>
</dbReference>
<keyword evidence="5" id="KW-1185">Reference proteome</keyword>
<dbReference type="PANTHER" id="PTHR43877:SF2">
    <property type="entry name" value="AMINOALKYLPHOSPHONATE N-ACETYLTRANSFERASE-RELATED"/>
    <property type="match status" value="1"/>
</dbReference>
<dbReference type="InterPro" id="IPR000182">
    <property type="entry name" value="GNAT_dom"/>
</dbReference>
<dbReference type="STRING" id="1508389.SAMN05444003_0735"/>
<accession>A0A1M5MC60</accession>
<dbReference type="PROSITE" id="PS51186">
    <property type="entry name" value="GNAT"/>
    <property type="match status" value="1"/>
</dbReference>
<evidence type="ECO:0000259" key="3">
    <source>
        <dbReference type="PROSITE" id="PS51186"/>
    </source>
</evidence>
<dbReference type="CDD" id="cd04301">
    <property type="entry name" value="NAT_SF"/>
    <property type="match status" value="1"/>
</dbReference>
<evidence type="ECO:0000256" key="1">
    <source>
        <dbReference type="ARBA" id="ARBA00022679"/>
    </source>
</evidence>
<dbReference type="GO" id="GO:0016747">
    <property type="term" value="F:acyltransferase activity, transferring groups other than amino-acyl groups"/>
    <property type="evidence" value="ECO:0007669"/>
    <property type="project" value="InterPro"/>
</dbReference>
<organism evidence="4 5">
    <name type="scientific">Cognatiyoonia sediminum</name>
    <dbReference type="NCBI Taxonomy" id="1508389"/>
    <lineage>
        <taxon>Bacteria</taxon>
        <taxon>Pseudomonadati</taxon>
        <taxon>Pseudomonadota</taxon>
        <taxon>Alphaproteobacteria</taxon>
        <taxon>Rhodobacterales</taxon>
        <taxon>Paracoccaceae</taxon>
        <taxon>Cognatiyoonia</taxon>
    </lineage>
</organism>
<dbReference type="SUPFAM" id="SSF55729">
    <property type="entry name" value="Acyl-CoA N-acyltransferases (Nat)"/>
    <property type="match status" value="1"/>
</dbReference>
<gene>
    <name evidence="4" type="ORF">SAMN05444003_0735</name>
</gene>
<dbReference type="Pfam" id="PF00583">
    <property type="entry name" value="Acetyltransf_1"/>
    <property type="match status" value="1"/>
</dbReference>
<evidence type="ECO:0000313" key="4">
    <source>
        <dbReference type="EMBL" id="SHG74489.1"/>
    </source>
</evidence>
<dbReference type="AlphaFoldDB" id="A0A1M5MC60"/>
<dbReference type="Proteomes" id="UP000184074">
    <property type="component" value="Unassembled WGS sequence"/>
</dbReference>
<dbReference type="PANTHER" id="PTHR43877">
    <property type="entry name" value="AMINOALKYLPHOSPHONATE N-ACETYLTRANSFERASE-RELATED-RELATED"/>
    <property type="match status" value="1"/>
</dbReference>
<keyword evidence="1" id="KW-0808">Transferase</keyword>
<dbReference type="EMBL" id="FQXB01000001">
    <property type="protein sequence ID" value="SHG74489.1"/>
    <property type="molecule type" value="Genomic_DNA"/>
</dbReference>
<protein>
    <submittedName>
        <fullName evidence="4">N-acetylglutamate synthase, GNAT family</fullName>
    </submittedName>
</protein>
<dbReference type="InterPro" id="IPR050832">
    <property type="entry name" value="Bact_Acetyltransf"/>
</dbReference>